<dbReference type="EMBL" id="CAJPWZ010003054">
    <property type="protein sequence ID" value="CAG2250509.1"/>
    <property type="molecule type" value="Genomic_DNA"/>
</dbReference>
<sequence>MYTFVRNKKFTLLKCRNELEFEKVTKTARNDLPEVLENEFERTKGDFDTFIEKNTLKNIMLKWKQGYTMKLQSSLQSISEKSDKQIQLIKDEIKQISDCERAIKDCEGEINIYASELANEFKDVTKAEVSTDVLRDRFEKGWISWRTKCSTTQ</sequence>
<dbReference type="AlphaFoldDB" id="A0A8S3VA67"/>
<gene>
    <name evidence="1" type="ORF">MEDL_62222</name>
</gene>
<evidence type="ECO:0000313" key="1">
    <source>
        <dbReference type="EMBL" id="CAG2250509.1"/>
    </source>
</evidence>
<comment type="caution">
    <text evidence="1">The sequence shown here is derived from an EMBL/GenBank/DDBJ whole genome shotgun (WGS) entry which is preliminary data.</text>
</comment>
<organism evidence="1 2">
    <name type="scientific">Mytilus edulis</name>
    <name type="common">Blue mussel</name>
    <dbReference type="NCBI Taxonomy" id="6550"/>
    <lineage>
        <taxon>Eukaryota</taxon>
        <taxon>Metazoa</taxon>
        <taxon>Spiralia</taxon>
        <taxon>Lophotrochozoa</taxon>
        <taxon>Mollusca</taxon>
        <taxon>Bivalvia</taxon>
        <taxon>Autobranchia</taxon>
        <taxon>Pteriomorphia</taxon>
        <taxon>Mytilida</taxon>
        <taxon>Mytiloidea</taxon>
        <taxon>Mytilidae</taxon>
        <taxon>Mytilinae</taxon>
        <taxon>Mytilus</taxon>
    </lineage>
</organism>
<proteinExistence type="predicted"/>
<accession>A0A8S3VA67</accession>
<dbReference type="Proteomes" id="UP000683360">
    <property type="component" value="Unassembled WGS sequence"/>
</dbReference>
<protein>
    <submittedName>
        <fullName evidence="1">Uncharacterized protein</fullName>
    </submittedName>
</protein>
<evidence type="ECO:0000313" key="2">
    <source>
        <dbReference type="Proteomes" id="UP000683360"/>
    </source>
</evidence>
<reference evidence="1" key="1">
    <citation type="submission" date="2021-03" db="EMBL/GenBank/DDBJ databases">
        <authorList>
            <person name="Bekaert M."/>
        </authorList>
    </citation>
    <scope>NUCLEOTIDE SEQUENCE</scope>
</reference>
<keyword evidence="2" id="KW-1185">Reference proteome</keyword>
<name>A0A8S3VA67_MYTED</name>